<evidence type="ECO:0000256" key="4">
    <source>
        <dbReference type="ARBA" id="ARBA00023136"/>
    </source>
</evidence>
<feature type="transmembrane region" description="Helical" evidence="5">
    <location>
        <begin position="51"/>
        <end position="71"/>
    </location>
</feature>
<comment type="subcellular location">
    <subcellularLocation>
        <location evidence="1">Membrane</location>
        <topology evidence="1">Multi-pass membrane protein</topology>
    </subcellularLocation>
</comment>
<proteinExistence type="predicted"/>
<keyword evidence="8" id="KW-1185">Reference proteome</keyword>
<dbReference type="InterPro" id="IPR036259">
    <property type="entry name" value="MFS_trans_sf"/>
</dbReference>
<dbReference type="AlphaFoldDB" id="A0A834TKM4"/>
<evidence type="ECO:0000259" key="6">
    <source>
        <dbReference type="PROSITE" id="PS50850"/>
    </source>
</evidence>
<feature type="transmembrane region" description="Helical" evidence="5">
    <location>
        <begin position="370"/>
        <end position="389"/>
    </location>
</feature>
<feature type="transmembrane region" description="Helical" evidence="5">
    <location>
        <begin position="163"/>
        <end position="182"/>
    </location>
</feature>
<feature type="transmembrane region" description="Helical" evidence="5">
    <location>
        <begin position="459"/>
        <end position="478"/>
    </location>
</feature>
<name>A0A834TKM4_9FABA</name>
<feature type="domain" description="Major facilitator superfamily (MFS) profile" evidence="6">
    <location>
        <begin position="50"/>
        <end position="483"/>
    </location>
</feature>
<keyword evidence="3 5" id="KW-1133">Transmembrane helix</keyword>
<dbReference type="Gene3D" id="1.20.1250.20">
    <property type="entry name" value="MFS general substrate transporter like domains"/>
    <property type="match status" value="1"/>
</dbReference>
<evidence type="ECO:0000256" key="1">
    <source>
        <dbReference type="ARBA" id="ARBA00004141"/>
    </source>
</evidence>
<dbReference type="Proteomes" id="UP000634136">
    <property type="component" value="Unassembled WGS sequence"/>
</dbReference>
<feature type="transmembrane region" description="Helical" evidence="5">
    <location>
        <begin position="139"/>
        <end position="157"/>
    </location>
</feature>
<dbReference type="InterPro" id="IPR020846">
    <property type="entry name" value="MFS_dom"/>
</dbReference>
<dbReference type="PROSITE" id="PS50850">
    <property type="entry name" value="MFS"/>
    <property type="match status" value="1"/>
</dbReference>
<comment type="caution">
    <text evidence="7">The sequence shown here is derived from an EMBL/GenBank/DDBJ whole genome shotgun (WGS) entry which is preliminary data.</text>
</comment>
<keyword evidence="2 5" id="KW-0812">Transmembrane</keyword>
<evidence type="ECO:0000256" key="2">
    <source>
        <dbReference type="ARBA" id="ARBA00022692"/>
    </source>
</evidence>
<feature type="transmembrane region" description="Helical" evidence="5">
    <location>
        <begin position="223"/>
        <end position="243"/>
    </location>
</feature>
<feature type="transmembrane region" description="Helical" evidence="5">
    <location>
        <begin position="342"/>
        <end position="363"/>
    </location>
</feature>
<feature type="transmembrane region" description="Helical" evidence="5">
    <location>
        <begin position="312"/>
        <end position="330"/>
    </location>
</feature>
<dbReference type="OrthoDB" id="3936150at2759"/>
<evidence type="ECO:0000313" key="7">
    <source>
        <dbReference type="EMBL" id="KAF7822826.1"/>
    </source>
</evidence>
<feature type="transmembrane region" description="Helical" evidence="5">
    <location>
        <begin position="395"/>
        <end position="421"/>
    </location>
</feature>
<dbReference type="SUPFAM" id="SSF103473">
    <property type="entry name" value="MFS general substrate transporter"/>
    <property type="match status" value="1"/>
</dbReference>
<evidence type="ECO:0000256" key="3">
    <source>
        <dbReference type="ARBA" id="ARBA00022989"/>
    </source>
</evidence>
<reference evidence="7" key="1">
    <citation type="submission" date="2020-09" db="EMBL/GenBank/DDBJ databases">
        <title>Genome-Enabled Discovery of Anthraquinone Biosynthesis in Senna tora.</title>
        <authorList>
            <person name="Kang S.-H."/>
            <person name="Pandey R.P."/>
            <person name="Lee C.-M."/>
            <person name="Sim J.-S."/>
            <person name="Jeong J.-T."/>
            <person name="Choi B.-S."/>
            <person name="Jung M."/>
            <person name="Ginzburg D."/>
            <person name="Zhao K."/>
            <person name="Won S.Y."/>
            <person name="Oh T.-J."/>
            <person name="Yu Y."/>
            <person name="Kim N.-H."/>
            <person name="Lee O.R."/>
            <person name="Lee T.-H."/>
            <person name="Bashyal P."/>
            <person name="Kim T.-S."/>
            <person name="Lee W.-H."/>
            <person name="Kawkins C."/>
            <person name="Kim C.-K."/>
            <person name="Kim J.S."/>
            <person name="Ahn B.O."/>
            <person name="Rhee S.Y."/>
            <person name="Sohng J.K."/>
        </authorList>
    </citation>
    <scope>NUCLEOTIDE SEQUENCE</scope>
    <source>
        <tissue evidence="7">Leaf</tissue>
    </source>
</reference>
<feature type="transmembrane region" description="Helical" evidence="5">
    <location>
        <begin position="194"/>
        <end position="217"/>
    </location>
</feature>
<dbReference type="GO" id="GO:0016020">
    <property type="term" value="C:membrane"/>
    <property type="evidence" value="ECO:0007669"/>
    <property type="project" value="UniProtKB-SubCell"/>
</dbReference>
<accession>A0A834TKM4</accession>
<keyword evidence="4 5" id="KW-0472">Membrane</keyword>
<dbReference type="GO" id="GO:0022857">
    <property type="term" value="F:transmembrane transporter activity"/>
    <property type="evidence" value="ECO:0007669"/>
    <property type="project" value="InterPro"/>
</dbReference>
<dbReference type="PANTHER" id="PTHR24064">
    <property type="entry name" value="SOLUTE CARRIER FAMILY 22 MEMBER"/>
    <property type="match status" value="1"/>
</dbReference>
<evidence type="ECO:0000256" key="5">
    <source>
        <dbReference type="SAM" id="Phobius"/>
    </source>
</evidence>
<protein>
    <submittedName>
        <fullName evidence="7">Organic cation/carnitine transporter 4</fullName>
    </submittedName>
</protein>
<gene>
    <name evidence="7" type="ORF">G2W53_020970</name>
</gene>
<organism evidence="7 8">
    <name type="scientific">Senna tora</name>
    <dbReference type="NCBI Taxonomy" id="362788"/>
    <lineage>
        <taxon>Eukaryota</taxon>
        <taxon>Viridiplantae</taxon>
        <taxon>Streptophyta</taxon>
        <taxon>Embryophyta</taxon>
        <taxon>Tracheophyta</taxon>
        <taxon>Spermatophyta</taxon>
        <taxon>Magnoliopsida</taxon>
        <taxon>eudicotyledons</taxon>
        <taxon>Gunneridae</taxon>
        <taxon>Pentapetalae</taxon>
        <taxon>rosids</taxon>
        <taxon>fabids</taxon>
        <taxon>Fabales</taxon>
        <taxon>Fabaceae</taxon>
        <taxon>Caesalpinioideae</taxon>
        <taxon>Cassia clade</taxon>
        <taxon>Senna</taxon>
    </lineage>
</organism>
<dbReference type="InterPro" id="IPR005828">
    <property type="entry name" value="MFS_sugar_transport-like"/>
</dbReference>
<sequence>MTTPFSSDSDDLQLPLVSSSSSSTLSLEKLGIDEMLHKYCGEFGRWQLKHFVLVSLAWTLVAFHTMVMIFADRQPQWRCLPGPAGSGCDDSAATVCGFRPGSWEWVGGFGSSTVAEWGLVCGGIFGHLSDSFLGRKGSLTMVCLLMSILGILTAFSPNYTTYVLLRFLTGISTGGSLSAFVLATEPVGPAKRGWAGMSTLYFFSAGIGLLSGIAYVFPTWRALYMASSIPSFLFLILVLIPFTSESPRWYLVRGRIKDAMHLMTTIAASNGNRLPPHVMLALDDETANYNNNEVVITGSLIDVIKSPLTRTYLFLAVAINFSCAVVYYGLSLNVVNLGTNLFANVALNAVAEMPAFTITAILLNRVGRRWLTIGTLWFGGSFCLVGSVVGNNVGVWRVVRMVCGILGIFGAAGTYNLLYVYTAELFPTVVRNAALGCAMQASQVGAILAPFVVVLGGGMPFAVFAMFGIMGGIFAFYLPETLNKPLYDTFAGMANGEYSSTLVV</sequence>
<dbReference type="EMBL" id="JAAIUW010000007">
    <property type="protein sequence ID" value="KAF7822826.1"/>
    <property type="molecule type" value="Genomic_DNA"/>
</dbReference>
<dbReference type="Pfam" id="PF00083">
    <property type="entry name" value="Sugar_tr"/>
    <property type="match status" value="1"/>
</dbReference>
<evidence type="ECO:0000313" key="8">
    <source>
        <dbReference type="Proteomes" id="UP000634136"/>
    </source>
</evidence>